<protein>
    <recommendedName>
        <fullName evidence="4">Outer membrane protein beta-barrel domain-containing protein</fullName>
    </recommendedName>
</protein>
<proteinExistence type="predicted"/>
<sequence length="278" mass="31392">MLKFKITLLLLCLFWKVSAQETAPPWMPMQNCIGLAIGLGTVSWLDKNSSPIDYTSKPKHVRLFYNLEVKSMLFTVDFDIKLGGMRAKHLAQRMVYFQEENYKGKKEDKKFPVGASFLAGKLSFGAYYKMKQSASAEFRVAPGIKLSNEMFYPQGWVSSGLFNAISFSPAANVQHRIDAEHDVTATVSLPVATYLARLAYHNTVSAPNKSLIEGFIRNSAWAGLGRFFSPAAELQYHYQFHNHIGTSLTYGFNYYLIEQSQPMRATSHTFLAGIHNQF</sequence>
<evidence type="ECO:0000256" key="1">
    <source>
        <dbReference type="SAM" id="SignalP"/>
    </source>
</evidence>
<name>A0A364Y8L3_9BACT</name>
<keyword evidence="3" id="KW-1185">Reference proteome</keyword>
<comment type="caution">
    <text evidence="2">The sequence shown here is derived from an EMBL/GenBank/DDBJ whole genome shotgun (WGS) entry which is preliminary data.</text>
</comment>
<feature type="chain" id="PRO_5016586121" description="Outer membrane protein beta-barrel domain-containing protein" evidence="1">
    <location>
        <begin position="20"/>
        <end position="278"/>
    </location>
</feature>
<feature type="signal peptide" evidence="1">
    <location>
        <begin position="1"/>
        <end position="19"/>
    </location>
</feature>
<accession>A0A364Y8L3</accession>
<dbReference type="RefSeq" id="WP_112744916.1">
    <property type="nucleotide sequence ID" value="NZ_QMFY01000001.1"/>
</dbReference>
<evidence type="ECO:0008006" key="4">
    <source>
        <dbReference type="Google" id="ProtNLM"/>
    </source>
</evidence>
<evidence type="ECO:0000313" key="2">
    <source>
        <dbReference type="EMBL" id="RAW02699.1"/>
    </source>
</evidence>
<dbReference type="AlphaFoldDB" id="A0A364Y8L3"/>
<organism evidence="2 3">
    <name type="scientific">Pseudochryseolinea flava</name>
    <dbReference type="NCBI Taxonomy" id="2059302"/>
    <lineage>
        <taxon>Bacteria</taxon>
        <taxon>Pseudomonadati</taxon>
        <taxon>Bacteroidota</taxon>
        <taxon>Cytophagia</taxon>
        <taxon>Cytophagales</taxon>
        <taxon>Fulvivirgaceae</taxon>
        <taxon>Pseudochryseolinea</taxon>
    </lineage>
</organism>
<keyword evidence="1" id="KW-0732">Signal</keyword>
<dbReference type="Proteomes" id="UP000251889">
    <property type="component" value="Unassembled WGS sequence"/>
</dbReference>
<gene>
    <name evidence="2" type="ORF">DQQ10_00905</name>
</gene>
<reference evidence="2 3" key="1">
    <citation type="submission" date="2018-06" db="EMBL/GenBank/DDBJ databases">
        <title>Chryseolinea flavus sp. nov., a member of the phylum Bacteroidetes isolated from soil.</title>
        <authorList>
            <person name="Li Y."/>
            <person name="Wang J."/>
        </authorList>
    </citation>
    <scope>NUCLEOTIDE SEQUENCE [LARGE SCALE GENOMIC DNA]</scope>
    <source>
        <strain evidence="2 3">SDU1-6</strain>
    </source>
</reference>
<dbReference type="OrthoDB" id="977367at2"/>
<evidence type="ECO:0000313" key="3">
    <source>
        <dbReference type="Proteomes" id="UP000251889"/>
    </source>
</evidence>
<dbReference type="EMBL" id="QMFY01000001">
    <property type="protein sequence ID" value="RAW02699.1"/>
    <property type="molecule type" value="Genomic_DNA"/>
</dbReference>